<dbReference type="AlphaFoldDB" id="A0A377FRD5"/>
<evidence type="ECO:0000313" key="6">
    <source>
        <dbReference type="Proteomes" id="UP000254060"/>
    </source>
</evidence>
<dbReference type="RefSeq" id="WP_034798959.1">
    <property type="nucleotide sequence ID" value="NZ_UGGP01000001.1"/>
</dbReference>
<feature type="domain" description="HTH arsR-type" evidence="4">
    <location>
        <begin position="1"/>
        <end position="93"/>
    </location>
</feature>
<sequence>MHTAEELSKVLKVLGDATRLTMLKQMQDGEQCACSFVDCFDISQPAISRHLKMMRQAGLLLERRDKQWIHYRLNETSPFYPIVIELLNNVETDVADCGCETDCAI</sequence>
<dbReference type="GO" id="GO:0003700">
    <property type="term" value="F:DNA-binding transcription factor activity"/>
    <property type="evidence" value="ECO:0007669"/>
    <property type="project" value="InterPro"/>
</dbReference>
<organism evidence="5 6">
    <name type="scientific">Exiguobacterium aurantiacum</name>
    <dbReference type="NCBI Taxonomy" id="33987"/>
    <lineage>
        <taxon>Bacteria</taxon>
        <taxon>Bacillati</taxon>
        <taxon>Bacillota</taxon>
        <taxon>Bacilli</taxon>
        <taxon>Bacillales</taxon>
        <taxon>Bacillales Family XII. Incertae Sedis</taxon>
        <taxon>Exiguobacterium</taxon>
    </lineage>
</organism>
<dbReference type="InterPro" id="IPR051081">
    <property type="entry name" value="HTH_MetalResp_TranReg"/>
</dbReference>
<reference evidence="5 6" key="1">
    <citation type="submission" date="2018-06" db="EMBL/GenBank/DDBJ databases">
        <authorList>
            <consortium name="Pathogen Informatics"/>
            <person name="Doyle S."/>
        </authorList>
    </citation>
    <scope>NUCLEOTIDE SEQUENCE [LARGE SCALE GENOMIC DNA]</scope>
    <source>
        <strain evidence="5 6">NCTC13163</strain>
    </source>
</reference>
<evidence type="ECO:0000256" key="3">
    <source>
        <dbReference type="ARBA" id="ARBA00023163"/>
    </source>
</evidence>
<dbReference type="InterPro" id="IPR001845">
    <property type="entry name" value="HTH_ArsR_DNA-bd_dom"/>
</dbReference>
<dbReference type="PANTHER" id="PTHR33154:SF18">
    <property type="entry name" value="ARSENICAL RESISTANCE OPERON REPRESSOR"/>
    <property type="match status" value="1"/>
</dbReference>
<evidence type="ECO:0000256" key="2">
    <source>
        <dbReference type="ARBA" id="ARBA00023125"/>
    </source>
</evidence>
<dbReference type="PRINTS" id="PR00778">
    <property type="entry name" value="HTHARSR"/>
</dbReference>
<dbReference type="PANTHER" id="PTHR33154">
    <property type="entry name" value="TRANSCRIPTIONAL REGULATOR, ARSR FAMILY"/>
    <property type="match status" value="1"/>
</dbReference>
<dbReference type="SMART" id="SM00418">
    <property type="entry name" value="HTH_ARSR"/>
    <property type="match status" value="1"/>
</dbReference>
<dbReference type="InterPro" id="IPR036390">
    <property type="entry name" value="WH_DNA-bd_sf"/>
</dbReference>
<dbReference type="OrthoDB" id="9798835at2"/>
<keyword evidence="2" id="KW-0238">DNA-binding</keyword>
<dbReference type="Pfam" id="PF01022">
    <property type="entry name" value="HTH_5"/>
    <property type="match status" value="1"/>
</dbReference>
<proteinExistence type="predicted"/>
<dbReference type="PROSITE" id="PS50987">
    <property type="entry name" value="HTH_ARSR_2"/>
    <property type="match status" value="1"/>
</dbReference>
<evidence type="ECO:0000256" key="1">
    <source>
        <dbReference type="ARBA" id="ARBA00023015"/>
    </source>
</evidence>
<dbReference type="Gene3D" id="1.10.10.10">
    <property type="entry name" value="Winged helix-like DNA-binding domain superfamily/Winged helix DNA-binding domain"/>
    <property type="match status" value="1"/>
</dbReference>
<dbReference type="NCBIfam" id="NF033788">
    <property type="entry name" value="HTH_metalloreg"/>
    <property type="match status" value="1"/>
</dbReference>
<evidence type="ECO:0000313" key="5">
    <source>
        <dbReference type="EMBL" id="STO07391.1"/>
    </source>
</evidence>
<protein>
    <submittedName>
        <fullName evidence="5">HTH-type transcriptional repressor AseR</fullName>
    </submittedName>
</protein>
<dbReference type="SUPFAM" id="SSF46785">
    <property type="entry name" value="Winged helix' DNA-binding domain"/>
    <property type="match status" value="1"/>
</dbReference>
<dbReference type="InterPro" id="IPR036388">
    <property type="entry name" value="WH-like_DNA-bd_sf"/>
</dbReference>
<keyword evidence="3" id="KW-0804">Transcription</keyword>
<dbReference type="Proteomes" id="UP000254060">
    <property type="component" value="Unassembled WGS sequence"/>
</dbReference>
<dbReference type="CDD" id="cd00090">
    <property type="entry name" value="HTH_ARSR"/>
    <property type="match status" value="1"/>
</dbReference>
<dbReference type="GO" id="GO:0003677">
    <property type="term" value="F:DNA binding"/>
    <property type="evidence" value="ECO:0007669"/>
    <property type="project" value="UniProtKB-KW"/>
</dbReference>
<keyword evidence="1" id="KW-0805">Transcription regulation</keyword>
<dbReference type="InterPro" id="IPR011991">
    <property type="entry name" value="ArsR-like_HTH"/>
</dbReference>
<name>A0A377FRD5_9BACL</name>
<accession>A0A377FRD5</accession>
<gene>
    <name evidence="5" type="primary">aseR</name>
    <name evidence="5" type="ORF">NCTC13163_00737</name>
</gene>
<dbReference type="EMBL" id="UGGP01000001">
    <property type="protein sequence ID" value="STO07391.1"/>
    <property type="molecule type" value="Genomic_DNA"/>
</dbReference>
<evidence type="ECO:0000259" key="4">
    <source>
        <dbReference type="PROSITE" id="PS50987"/>
    </source>
</evidence>
<dbReference type="STRING" id="1397694.GCA_000702585_01252"/>